<dbReference type="SUPFAM" id="SSF47370">
    <property type="entry name" value="Bromodomain"/>
    <property type="match status" value="1"/>
</dbReference>
<comment type="subcellular location">
    <subcellularLocation>
        <location evidence="1">Nucleus</location>
    </subcellularLocation>
</comment>
<dbReference type="OrthoDB" id="21648at2759"/>
<dbReference type="PANTHER" id="PTHR22881:SF27">
    <property type="entry name" value="BROMODOMAIN CONTAINING 7_9"/>
    <property type="match status" value="1"/>
</dbReference>
<evidence type="ECO:0000256" key="5">
    <source>
        <dbReference type="ARBA" id="ARBA00023242"/>
    </source>
</evidence>
<dbReference type="EMBL" id="MRZV01000024">
    <property type="protein sequence ID" value="PIK61822.1"/>
    <property type="molecule type" value="Genomic_DNA"/>
</dbReference>
<evidence type="ECO:0000256" key="6">
    <source>
        <dbReference type="PROSITE-ProRule" id="PRU00035"/>
    </source>
</evidence>
<dbReference type="PROSITE" id="PS50014">
    <property type="entry name" value="BROMODOMAIN_2"/>
    <property type="match status" value="1"/>
</dbReference>
<evidence type="ECO:0000256" key="4">
    <source>
        <dbReference type="ARBA" id="ARBA00023163"/>
    </source>
</evidence>
<evidence type="ECO:0000256" key="1">
    <source>
        <dbReference type="ARBA" id="ARBA00004123"/>
    </source>
</evidence>
<feature type="compositionally biased region" description="Polar residues" evidence="7">
    <location>
        <begin position="592"/>
        <end position="626"/>
    </location>
</feature>
<evidence type="ECO:0000256" key="2">
    <source>
        <dbReference type="ARBA" id="ARBA00023015"/>
    </source>
</evidence>
<dbReference type="AlphaFoldDB" id="A0A2G8LNP1"/>
<evidence type="ECO:0000256" key="3">
    <source>
        <dbReference type="ARBA" id="ARBA00023117"/>
    </source>
</evidence>
<evidence type="ECO:0000313" key="9">
    <source>
        <dbReference type="EMBL" id="PIK61822.1"/>
    </source>
</evidence>
<name>A0A2G8LNP1_STIJA</name>
<feature type="compositionally biased region" description="Basic residues" evidence="7">
    <location>
        <begin position="60"/>
        <end position="71"/>
    </location>
</feature>
<keyword evidence="5" id="KW-0539">Nucleus</keyword>
<comment type="caution">
    <text evidence="9">The sequence shown here is derived from an EMBL/GenBank/DDBJ whole genome shotgun (WGS) entry which is preliminary data.</text>
</comment>
<evidence type="ECO:0000259" key="8">
    <source>
        <dbReference type="PROSITE" id="PS50014"/>
    </source>
</evidence>
<keyword evidence="4" id="KW-0804">Transcription</keyword>
<evidence type="ECO:0000256" key="7">
    <source>
        <dbReference type="SAM" id="MobiDB-lite"/>
    </source>
</evidence>
<dbReference type="Gene3D" id="1.20.920.10">
    <property type="entry name" value="Bromodomain-like"/>
    <property type="match status" value="1"/>
</dbReference>
<feature type="region of interest" description="Disordered" evidence="7">
    <location>
        <begin position="1"/>
        <end position="22"/>
    </location>
</feature>
<feature type="compositionally biased region" description="Basic and acidic residues" evidence="7">
    <location>
        <begin position="784"/>
        <end position="797"/>
    </location>
</feature>
<protein>
    <submittedName>
        <fullName evidence="9">Putative bromodomain-containing protein 7</fullName>
    </submittedName>
</protein>
<gene>
    <name evidence="9" type="ORF">BSL78_01277</name>
</gene>
<feature type="domain" description="Bromo" evidence="8">
    <location>
        <begin position="204"/>
        <end position="266"/>
    </location>
</feature>
<dbReference type="Proteomes" id="UP000230750">
    <property type="component" value="Unassembled WGS sequence"/>
</dbReference>
<dbReference type="Pfam" id="PF12024">
    <property type="entry name" value="DUF3512"/>
    <property type="match status" value="2"/>
</dbReference>
<keyword evidence="2" id="KW-0805">Transcription regulation</keyword>
<organism evidence="9 10">
    <name type="scientific">Stichopus japonicus</name>
    <name type="common">Sea cucumber</name>
    <dbReference type="NCBI Taxonomy" id="307972"/>
    <lineage>
        <taxon>Eukaryota</taxon>
        <taxon>Metazoa</taxon>
        <taxon>Echinodermata</taxon>
        <taxon>Eleutherozoa</taxon>
        <taxon>Echinozoa</taxon>
        <taxon>Holothuroidea</taxon>
        <taxon>Aspidochirotacea</taxon>
        <taxon>Aspidochirotida</taxon>
        <taxon>Stichopodidae</taxon>
        <taxon>Apostichopus</taxon>
    </lineage>
</organism>
<accession>A0A2G8LNP1</accession>
<dbReference type="InterPro" id="IPR036427">
    <property type="entry name" value="Bromodomain-like_sf"/>
</dbReference>
<dbReference type="InterPro" id="IPR051831">
    <property type="entry name" value="Bromodomain_contain_prot"/>
</dbReference>
<sequence>MGRKNKRQYRAEKPSSNEPPLKLVLKVGKDGASSSIAIPQELVLPPEKDLEPASTPEPVKRKRRKKRKHEAKSKESDHTSSETVEMEDPTEEEEEVAAECVKEETKETEVEEEIERVEEVAEQEATEAEKPEANISEKTPVLPLKKLLAAHHERKQSPKGGREKEVKIRGLGFCSVYIFLKSSLSITIPYHCPENLWKDVDKFFAHPVTDLIAPGYSTIIAEPMDFSTMRKKIKERKYLLIEQYQEDFTLMCNNCMTYNQPETIYFKAAKKLLAAGQKIMGKERLAAVKRAFDYTDDMESLSKQRNRTLRKKAERKPDGMEGGELSDAESMLVDEQLEEPNTSIGNPEGTDDLTDEEASGVIQEVLEAAKEARDRLTTKMANSKMGFLRREQDGTTSLNFVNPANIAHPHDRHAVNLGKLTSKLMHGAGSLPGFREDKRNKANPTLMHLSMTQLTQISAKKSRICFSTYGDETGQQYAQRLASPSLYCFTSVLNSHWLILRHYQDNNEAVPGVRTTPLFTNFSTFSLISDLLFCTCALRESERSNTANEHLILSISFSIQGYTKDCDNYVTRMVDSLLDTLTEGEHSKNRKTGQSSTDTAPNTDTTVPSSEKANVTNSTDPSKNIQQPPPGFDLDSLKSLSDLGIDMSFLPALAKDLKEQGVPLPEEPQDVTSQLNKTSDLIQQLEKTQKERLSQKLPIHLQYVPQPSEQEYKLANKLSNRLQNLISKAKPADVVSTESVRSAMGISSHPPHYDEPLTETIEILDDDPPESGPNKELLDLLDSPQHDTKSPEVVEIS</sequence>
<dbReference type="STRING" id="307972.A0A2G8LNP1"/>
<keyword evidence="10" id="KW-1185">Reference proteome</keyword>
<dbReference type="PRINTS" id="PR00503">
    <property type="entry name" value="BROMODOMAIN"/>
</dbReference>
<feature type="region of interest" description="Disordered" evidence="7">
    <location>
        <begin position="763"/>
        <end position="797"/>
    </location>
</feature>
<feature type="compositionally biased region" description="Basic residues" evidence="7">
    <location>
        <begin position="304"/>
        <end position="314"/>
    </location>
</feature>
<dbReference type="PANTHER" id="PTHR22881">
    <property type="entry name" value="BROMODOMAIN CONTAINING PROTEIN"/>
    <property type="match status" value="1"/>
</dbReference>
<reference evidence="9 10" key="1">
    <citation type="journal article" date="2017" name="PLoS Biol.">
        <title>The sea cucumber genome provides insights into morphological evolution and visceral regeneration.</title>
        <authorList>
            <person name="Zhang X."/>
            <person name="Sun L."/>
            <person name="Yuan J."/>
            <person name="Sun Y."/>
            <person name="Gao Y."/>
            <person name="Zhang L."/>
            <person name="Li S."/>
            <person name="Dai H."/>
            <person name="Hamel J.F."/>
            <person name="Liu C."/>
            <person name="Yu Y."/>
            <person name="Liu S."/>
            <person name="Lin W."/>
            <person name="Guo K."/>
            <person name="Jin S."/>
            <person name="Xu P."/>
            <person name="Storey K.B."/>
            <person name="Huan P."/>
            <person name="Zhang T."/>
            <person name="Zhou Y."/>
            <person name="Zhang J."/>
            <person name="Lin C."/>
            <person name="Li X."/>
            <person name="Xing L."/>
            <person name="Huo D."/>
            <person name="Sun M."/>
            <person name="Wang L."/>
            <person name="Mercier A."/>
            <person name="Li F."/>
            <person name="Yang H."/>
            <person name="Xiang J."/>
        </authorList>
    </citation>
    <scope>NUCLEOTIDE SEQUENCE [LARGE SCALE GENOMIC DNA]</scope>
    <source>
        <strain evidence="9">Shaxun</strain>
        <tissue evidence="9">Muscle</tissue>
    </source>
</reference>
<dbReference type="Pfam" id="PF00439">
    <property type="entry name" value="Bromodomain"/>
    <property type="match status" value="1"/>
</dbReference>
<feature type="region of interest" description="Disordered" evidence="7">
    <location>
        <begin position="303"/>
        <end position="325"/>
    </location>
</feature>
<feature type="compositionally biased region" description="Acidic residues" evidence="7">
    <location>
        <begin position="84"/>
        <end position="97"/>
    </location>
</feature>
<feature type="region of interest" description="Disordered" evidence="7">
    <location>
        <begin position="584"/>
        <end position="637"/>
    </location>
</feature>
<proteinExistence type="predicted"/>
<feature type="region of interest" description="Disordered" evidence="7">
    <location>
        <begin position="37"/>
        <end position="114"/>
    </location>
</feature>
<dbReference type="InterPro" id="IPR001487">
    <property type="entry name" value="Bromodomain"/>
</dbReference>
<dbReference type="InterPro" id="IPR021900">
    <property type="entry name" value="DUF3512"/>
</dbReference>
<dbReference type="SMART" id="SM00297">
    <property type="entry name" value="BROMO"/>
    <property type="match status" value="1"/>
</dbReference>
<keyword evidence="3 6" id="KW-0103">Bromodomain</keyword>
<dbReference type="GO" id="GO:0005634">
    <property type="term" value="C:nucleus"/>
    <property type="evidence" value="ECO:0007669"/>
    <property type="project" value="UniProtKB-SubCell"/>
</dbReference>
<dbReference type="GO" id="GO:0006357">
    <property type="term" value="P:regulation of transcription by RNA polymerase II"/>
    <property type="evidence" value="ECO:0007669"/>
    <property type="project" value="TreeGrafter"/>
</dbReference>
<evidence type="ECO:0000313" key="10">
    <source>
        <dbReference type="Proteomes" id="UP000230750"/>
    </source>
</evidence>